<dbReference type="RefSeq" id="XP_003882820.1">
    <property type="nucleotide sequence ID" value="XM_003882771.1"/>
</dbReference>
<dbReference type="eggNOG" id="KOG1558">
    <property type="taxonomic scope" value="Eukaryota"/>
</dbReference>
<dbReference type="Proteomes" id="UP000007494">
    <property type="component" value="Chromosome VIIb"/>
</dbReference>
<reference evidence="7" key="1">
    <citation type="submission" date="2011-02" db="EMBL/GenBank/DDBJ databases">
        <authorList>
            <person name="Aslett M."/>
        </authorList>
    </citation>
    <scope>NUCLEOTIDE SEQUENCE</scope>
    <source>
        <strain evidence="7">Liverpool</strain>
    </source>
</reference>
<dbReference type="Pfam" id="PF02535">
    <property type="entry name" value="Zip"/>
    <property type="match status" value="1"/>
</dbReference>
<feature type="compositionally biased region" description="Basic and acidic residues" evidence="5">
    <location>
        <begin position="161"/>
        <end position="179"/>
    </location>
</feature>
<feature type="region of interest" description="Disordered" evidence="5">
    <location>
        <begin position="210"/>
        <end position="287"/>
    </location>
</feature>
<dbReference type="GO" id="GO:0005385">
    <property type="term" value="F:zinc ion transmembrane transporter activity"/>
    <property type="evidence" value="ECO:0007669"/>
    <property type="project" value="TreeGrafter"/>
</dbReference>
<feature type="region of interest" description="Disordered" evidence="5">
    <location>
        <begin position="157"/>
        <end position="198"/>
    </location>
</feature>
<feature type="transmembrane region" description="Helical" evidence="6">
    <location>
        <begin position="20"/>
        <end position="40"/>
    </location>
</feature>
<dbReference type="InParanoid" id="F0VGE4"/>
<dbReference type="InterPro" id="IPR003689">
    <property type="entry name" value="ZIP"/>
</dbReference>
<evidence type="ECO:0000313" key="9">
    <source>
        <dbReference type="Proteomes" id="UP000007494"/>
    </source>
</evidence>
<reference evidence="7" key="2">
    <citation type="submission" date="2011-03" db="EMBL/GenBank/DDBJ databases">
        <title>Comparative genomics and transcriptomics of Neospora caninum and Toxoplasma gondii.</title>
        <authorList>
            <person name="Reid A.J."/>
            <person name="Sohal A."/>
            <person name="Harris D."/>
            <person name="Quail M."/>
            <person name="Sanders M."/>
            <person name="Berriman M."/>
            <person name="Wastling J.M."/>
            <person name="Pain A."/>
        </authorList>
    </citation>
    <scope>NUCLEOTIDE SEQUENCE</scope>
    <source>
        <strain evidence="7">Liverpool</strain>
    </source>
</reference>
<dbReference type="EMBL" id="FR823389">
    <property type="protein sequence ID" value="CBZ52788.1"/>
    <property type="molecule type" value="Genomic_DNA"/>
</dbReference>
<evidence type="ECO:0000256" key="5">
    <source>
        <dbReference type="SAM" id="MobiDB-lite"/>
    </source>
</evidence>
<evidence type="ECO:0000256" key="1">
    <source>
        <dbReference type="ARBA" id="ARBA00004141"/>
    </source>
</evidence>
<reference evidence="8" key="4">
    <citation type="journal article" date="2015" name="PLoS ONE">
        <title>Comprehensive Evaluation of Toxoplasma gondii VEG and Neospora caninum LIV Genomes with Tachyzoite Stage Transcriptome and Proteome Defines Novel Transcript Features.</title>
        <authorList>
            <person name="Ramaprasad A."/>
            <person name="Mourier T."/>
            <person name="Naeem R."/>
            <person name="Malas T.B."/>
            <person name="Moussa E."/>
            <person name="Panigrahi A."/>
            <person name="Vermont S.J."/>
            <person name="Otto T.D."/>
            <person name="Wastling J."/>
            <person name="Pain A."/>
        </authorList>
    </citation>
    <scope>NUCLEOTIDE SEQUENCE</scope>
    <source>
        <strain evidence="8">Liverpool</strain>
    </source>
</reference>
<feature type="transmembrane region" description="Helical" evidence="6">
    <location>
        <begin position="330"/>
        <end position="351"/>
    </location>
</feature>
<organism evidence="7 9">
    <name type="scientific">Neospora caninum (strain Liverpool)</name>
    <dbReference type="NCBI Taxonomy" id="572307"/>
    <lineage>
        <taxon>Eukaryota</taxon>
        <taxon>Sar</taxon>
        <taxon>Alveolata</taxon>
        <taxon>Apicomplexa</taxon>
        <taxon>Conoidasida</taxon>
        <taxon>Coccidia</taxon>
        <taxon>Eucoccidiorida</taxon>
        <taxon>Eimeriorina</taxon>
        <taxon>Sarcocystidae</taxon>
        <taxon>Neospora</taxon>
    </lineage>
</organism>
<sequence length="449" mass="48209">MGVTAGEEDVASDAGWGCRVGAMLVLLFVGLIGAWVPLALKQCKLNTIIAILNTFAGGAFLGLAVFHIMPEAAEHIEKANLFLEFGDGRFNLAYLFLFIGYLAILICEQILTVDDDFGAHAHGHNAGYGSGGVEERDSGATAPCSCGRRVSVDRSSVLEASRGEDQGRERGKRLDERPSYSDANPTEGTTEFSSTVVTMCPFTVEREEMAREGLEEGHEQTGSDHRREPGASEHVRPQERTQKGVFNARPSEEQSGRHQKMSAVVPQSQEEGSLTELEGGPRGDELELSPRRCRCAPRFNFDGTSFFLMIALAIHGLFEGMIVGAESNLISVWLVTSVISGHKWAESLMLMSQFIARGMATRWCWILMAVFVVSSPLGVLIGLGLRSEGEVASGVANALGAGTLLYVAAETSTSVFAGSRAKRVGQLIVYCLGASMVLGLTVLDLALEA</sequence>
<feature type="transmembrane region" description="Helical" evidence="6">
    <location>
        <begin position="47"/>
        <end position="69"/>
    </location>
</feature>
<dbReference type="OMA" id="SIAQYKW"/>
<proteinExistence type="predicted"/>
<evidence type="ECO:0000256" key="4">
    <source>
        <dbReference type="ARBA" id="ARBA00023136"/>
    </source>
</evidence>
<accession>F0VGE4</accession>
<feature type="compositionally biased region" description="Polar residues" evidence="5">
    <location>
        <begin position="181"/>
        <end position="197"/>
    </location>
</feature>
<evidence type="ECO:0000256" key="2">
    <source>
        <dbReference type="ARBA" id="ARBA00022692"/>
    </source>
</evidence>
<feature type="transmembrane region" description="Helical" evidence="6">
    <location>
        <begin position="427"/>
        <end position="447"/>
    </location>
</feature>
<evidence type="ECO:0000256" key="3">
    <source>
        <dbReference type="ARBA" id="ARBA00022989"/>
    </source>
</evidence>
<keyword evidence="9" id="KW-1185">Reference proteome</keyword>
<dbReference type="GeneID" id="13442660"/>
<keyword evidence="3 6" id="KW-1133">Transmembrane helix</keyword>
<feature type="compositionally biased region" description="Basic and acidic residues" evidence="5">
    <location>
        <begin position="210"/>
        <end position="242"/>
    </location>
</feature>
<feature type="transmembrane region" description="Helical" evidence="6">
    <location>
        <begin position="299"/>
        <end position="318"/>
    </location>
</feature>
<protein>
    <submittedName>
        <fullName evidence="7">GD24343, related</fullName>
    </submittedName>
</protein>
<name>F0VGE4_NEOCL</name>
<dbReference type="GO" id="GO:0016020">
    <property type="term" value="C:membrane"/>
    <property type="evidence" value="ECO:0007669"/>
    <property type="project" value="UniProtKB-SubCell"/>
</dbReference>
<keyword evidence="4 6" id="KW-0472">Membrane</keyword>
<reference evidence="9" key="3">
    <citation type="journal article" date="2012" name="PLoS Pathog.">
        <title>Comparative genomics of the apicomplexan parasites Toxoplasma gondii and Neospora caninum: Coccidia differing in host range and transmission strategy.</title>
        <authorList>
            <person name="Reid A.J."/>
            <person name="Vermont S.J."/>
            <person name="Cotton J.A."/>
            <person name="Harris D."/>
            <person name="Hill-Cawthorne G.A."/>
            <person name="Konen-Waisman S."/>
            <person name="Latham S.M."/>
            <person name="Mourier T."/>
            <person name="Norton R."/>
            <person name="Quail M.A."/>
            <person name="Sanders M."/>
            <person name="Shanmugam D."/>
            <person name="Sohal A."/>
            <person name="Wasmuth J.D."/>
            <person name="Brunk B."/>
            <person name="Grigg M.E."/>
            <person name="Howard J.C."/>
            <person name="Parkinson J."/>
            <person name="Roos D.S."/>
            <person name="Trees A.J."/>
            <person name="Berriman M."/>
            <person name="Pain A."/>
            <person name="Wastling J.M."/>
        </authorList>
    </citation>
    <scope>NUCLEOTIDE SEQUENCE [LARGE SCALE GENOMIC DNA]</scope>
    <source>
        <strain evidence="9">Liverpool</strain>
    </source>
</reference>
<dbReference type="PANTHER" id="PTHR11040">
    <property type="entry name" value="ZINC/IRON TRANSPORTER"/>
    <property type="match status" value="1"/>
</dbReference>
<keyword evidence="2 6" id="KW-0812">Transmembrane</keyword>
<gene>
    <name evidence="8" type="ORF">BN1204_025760</name>
    <name evidence="7" type="ORF">NCLIV_025760</name>
</gene>
<feature type="transmembrane region" description="Helical" evidence="6">
    <location>
        <begin position="89"/>
        <end position="107"/>
    </location>
</feature>
<feature type="transmembrane region" description="Helical" evidence="6">
    <location>
        <begin position="391"/>
        <end position="407"/>
    </location>
</feature>
<dbReference type="EMBL" id="LN714482">
    <property type="protein sequence ID" value="CEL66770.1"/>
    <property type="molecule type" value="Genomic_DNA"/>
</dbReference>
<evidence type="ECO:0000313" key="8">
    <source>
        <dbReference type="EMBL" id="CEL66770.1"/>
    </source>
</evidence>
<dbReference type="PANTHER" id="PTHR11040:SF140">
    <property type="entry name" value="ZRT (ZRT), IRT- (IRT-) LIKE PROTEIN TRANSPORTER"/>
    <property type="match status" value="1"/>
</dbReference>
<feature type="transmembrane region" description="Helical" evidence="6">
    <location>
        <begin position="363"/>
        <end position="385"/>
    </location>
</feature>
<evidence type="ECO:0000313" key="7">
    <source>
        <dbReference type="EMBL" id="CBZ52788.1"/>
    </source>
</evidence>
<dbReference type="OrthoDB" id="448280at2759"/>
<dbReference type="AlphaFoldDB" id="F0VGE4"/>
<evidence type="ECO:0000256" key="6">
    <source>
        <dbReference type="SAM" id="Phobius"/>
    </source>
</evidence>
<dbReference type="VEuPathDB" id="ToxoDB:NCLIV_025760"/>
<comment type="subcellular location">
    <subcellularLocation>
        <location evidence="1">Membrane</location>
        <topology evidence="1">Multi-pass membrane protein</topology>
    </subcellularLocation>
</comment>